<dbReference type="GO" id="GO:0005000">
    <property type="term" value="F:vasopressin receptor activity"/>
    <property type="evidence" value="ECO:0007669"/>
    <property type="project" value="InterPro"/>
</dbReference>
<dbReference type="GO" id="GO:0042277">
    <property type="term" value="F:peptide binding"/>
    <property type="evidence" value="ECO:0007669"/>
    <property type="project" value="TreeGrafter"/>
</dbReference>
<feature type="transmembrane region" description="Helical" evidence="11">
    <location>
        <begin position="273"/>
        <end position="294"/>
    </location>
</feature>
<comment type="similarity">
    <text evidence="11">Belongs to the G-protein coupled receptor 1 family. Vasopressin/oxytocin receptor subfamily.</text>
</comment>
<reference evidence="13" key="2">
    <citation type="submission" date="2004-02" db="EMBL/GenBank/DDBJ databases">
        <authorList>
            <consortium name="Genoscope"/>
            <consortium name="Whitehead Institute Centre for Genome Research"/>
        </authorList>
    </citation>
    <scope>NUCLEOTIDE SEQUENCE</scope>
</reference>
<feature type="domain" description="G-protein coupled receptors family 1 profile" evidence="12">
    <location>
        <begin position="55"/>
        <end position="326"/>
    </location>
</feature>
<dbReference type="PRINTS" id="PR00237">
    <property type="entry name" value="GPCRRHODOPSN"/>
</dbReference>
<name>Q4RXC4_TETNG</name>
<evidence type="ECO:0000256" key="4">
    <source>
        <dbReference type="ARBA" id="ARBA00022989"/>
    </source>
</evidence>
<comment type="caution">
    <text evidence="13">The sequence shown here is derived from an EMBL/GenBank/DDBJ whole genome shotgun (WGS) entry which is preliminary data.</text>
</comment>
<dbReference type="GO" id="GO:0005886">
    <property type="term" value="C:plasma membrane"/>
    <property type="evidence" value="ECO:0007669"/>
    <property type="project" value="UniProtKB-SubCell"/>
</dbReference>
<dbReference type="PANTHER" id="PTHR24241">
    <property type="entry name" value="NEUROPEPTIDE RECEPTOR-RELATED G-PROTEIN COUPLED RECEPTOR"/>
    <property type="match status" value="1"/>
</dbReference>
<comment type="subcellular location">
    <subcellularLocation>
        <location evidence="1 11">Cell membrane</location>
        <topology evidence="1 11">Multi-pass membrane protein</topology>
    </subcellularLocation>
</comment>
<feature type="non-terminal residue" evidence="13">
    <location>
        <position position="345"/>
    </location>
</feature>
<dbReference type="PRINTS" id="PR00665">
    <property type="entry name" value="OXYTOCINR"/>
</dbReference>
<dbReference type="GO" id="GO:0032870">
    <property type="term" value="P:cellular response to hormone stimulus"/>
    <property type="evidence" value="ECO:0007669"/>
    <property type="project" value="TreeGrafter"/>
</dbReference>
<evidence type="ECO:0000256" key="10">
    <source>
        <dbReference type="ARBA" id="ARBA00023224"/>
    </source>
</evidence>
<dbReference type="PANTHER" id="PTHR24241:SF89">
    <property type="entry name" value="OXYTOCIN RECEPTOR"/>
    <property type="match status" value="1"/>
</dbReference>
<dbReference type="GO" id="GO:0001992">
    <property type="term" value="P:regulation of systemic arterial blood pressure by vasopressin"/>
    <property type="evidence" value="ECO:0007669"/>
    <property type="project" value="TreeGrafter"/>
</dbReference>
<feature type="transmembrane region" description="Helical" evidence="11">
    <location>
        <begin position="155"/>
        <end position="175"/>
    </location>
</feature>
<keyword evidence="4 11" id="KW-1133">Transmembrane helix</keyword>
<evidence type="ECO:0000259" key="12">
    <source>
        <dbReference type="PROSITE" id="PS50262"/>
    </source>
</evidence>
<feature type="transmembrane region" description="Helical" evidence="11">
    <location>
        <begin position="200"/>
        <end position="225"/>
    </location>
</feature>
<keyword evidence="6 11" id="KW-0472">Membrane</keyword>
<evidence type="ECO:0000313" key="13">
    <source>
        <dbReference type="EMBL" id="CAG06958.1"/>
    </source>
</evidence>
<keyword evidence="3 11" id="KW-0812">Transmembrane</keyword>
<organism evidence="13">
    <name type="scientific">Tetraodon nigroviridis</name>
    <name type="common">Spotted green pufferfish</name>
    <name type="synonym">Chelonodon nigroviridis</name>
    <dbReference type="NCBI Taxonomy" id="99883"/>
    <lineage>
        <taxon>Eukaryota</taxon>
        <taxon>Metazoa</taxon>
        <taxon>Chordata</taxon>
        <taxon>Craniata</taxon>
        <taxon>Vertebrata</taxon>
        <taxon>Euteleostomi</taxon>
        <taxon>Actinopterygii</taxon>
        <taxon>Neopterygii</taxon>
        <taxon>Teleostei</taxon>
        <taxon>Neoteleostei</taxon>
        <taxon>Acanthomorphata</taxon>
        <taxon>Eupercaria</taxon>
        <taxon>Tetraodontiformes</taxon>
        <taxon>Tetradontoidea</taxon>
        <taxon>Tetraodontidae</taxon>
        <taxon>Tetraodon</taxon>
    </lineage>
</organism>
<keyword evidence="7" id="KW-1015">Disulfide bond</keyword>
<dbReference type="PRINTS" id="PR00896">
    <property type="entry name" value="VASOPRESSINR"/>
</dbReference>
<evidence type="ECO:0000256" key="7">
    <source>
        <dbReference type="ARBA" id="ARBA00023157"/>
    </source>
</evidence>
<evidence type="ECO:0000256" key="8">
    <source>
        <dbReference type="ARBA" id="ARBA00023170"/>
    </source>
</evidence>
<evidence type="ECO:0000256" key="1">
    <source>
        <dbReference type="ARBA" id="ARBA00004651"/>
    </source>
</evidence>
<dbReference type="EMBL" id="CAAE01014979">
    <property type="protein sequence ID" value="CAG06958.1"/>
    <property type="molecule type" value="Genomic_DNA"/>
</dbReference>
<dbReference type="Pfam" id="PF00001">
    <property type="entry name" value="7tm_1"/>
    <property type="match status" value="1"/>
</dbReference>
<dbReference type="OrthoDB" id="6435638at2759"/>
<dbReference type="PROSITE" id="PS50262">
    <property type="entry name" value="G_PROTEIN_RECEP_F1_2"/>
    <property type="match status" value="1"/>
</dbReference>
<keyword evidence="10 11" id="KW-0807">Transducer</keyword>
<keyword evidence="8 11" id="KW-0675">Receptor</keyword>
<dbReference type="InterPro" id="IPR002062">
    <property type="entry name" value="Oxytocn_rcpt"/>
</dbReference>
<dbReference type="GO" id="GO:0060137">
    <property type="term" value="P:maternal process involved in parturition"/>
    <property type="evidence" value="ECO:0007669"/>
    <property type="project" value="TreeGrafter"/>
</dbReference>
<dbReference type="SUPFAM" id="SSF81321">
    <property type="entry name" value="Family A G protein-coupled receptor-like"/>
    <property type="match status" value="1"/>
</dbReference>
<dbReference type="InterPro" id="IPR001817">
    <property type="entry name" value="Vasoprsn_rcpt"/>
</dbReference>
<evidence type="ECO:0000256" key="2">
    <source>
        <dbReference type="ARBA" id="ARBA00022475"/>
    </source>
</evidence>
<evidence type="ECO:0000256" key="11">
    <source>
        <dbReference type="RuleBase" id="RU046427"/>
    </source>
</evidence>
<feature type="transmembrane region" description="Helical" evidence="11">
    <location>
        <begin position="114"/>
        <end position="135"/>
    </location>
</feature>
<keyword evidence="5 11" id="KW-0297">G-protein coupled receptor</keyword>
<accession>Q4RXC4</accession>
<dbReference type="PROSITE" id="PS00237">
    <property type="entry name" value="G_PROTEIN_RECEP_F1_1"/>
    <property type="match status" value="1"/>
</dbReference>
<comment type="caution">
    <text evidence="11">Lacks conserved residue(s) required for the propagation of feature annotation.</text>
</comment>
<sequence length="345" mass="39020">GELLREHSARLLNVSWSNPNTSDGNSTVNPLKRNEDVAKVEVTVLALVLLLALTGNLCVLWAIHATKHSKSRMYFFMKHLSIADLVVALLQVFPQSNLGHHLSLLRLVICCADFVKYLQVVSMFASTYMLVLMSVDRCLAICQPLRRVDRKKDRLYVVVSWMLSLIFSTPQAFIFSLKDVGNGVYDCWGDFVQPWGTKAYITWMSLSIYIVPVAILCACYGLICYKIRKNFNVKTSRENFLAMAARPSKCAHPLSHVSSVRLISKAKIRTVKMTFVVVLAYVVCWTPFFSVQMWSAWDPAAPRENMAFIIAMLLASLNSCCNPWIYMFFAGHLFQHLTQGCCCCC</sequence>
<feature type="transmembrane region" description="Helical" evidence="11">
    <location>
        <begin position="306"/>
        <end position="329"/>
    </location>
</feature>
<keyword evidence="2" id="KW-1003">Cell membrane</keyword>
<dbReference type="GO" id="GO:0004990">
    <property type="term" value="F:oxytocin receptor activity"/>
    <property type="evidence" value="ECO:0007669"/>
    <property type="project" value="InterPro"/>
</dbReference>
<proteinExistence type="inferred from homology"/>
<reference evidence="13" key="1">
    <citation type="journal article" date="2004" name="Nature">
        <title>Genome duplication in the teleost fish Tetraodon nigroviridis reveals the early vertebrate proto-karyotype.</title>
        <authorList>
            <person name="Jaillon O."/>
            <person name="Aury J.-M."/>
            <person name="Brunet F."/>
            <person name="Petit J.-L."/>
            <person name="Stange-Thomann N."/>
            <person name="Mauceli E."/>
            <person name="Bouneau L."/>
            <person name="Fischer C."/>
            <person name="Ozouf-Costaz C."/>
            <person name="Bernot A."/>
            <person name="Nicaud S."/>
            <person name="Jaffe D."/>
            <person name="Fisher S."/>
            <person name="Lutfalla G."/>
            <person name="Dossat C."/>
            <person name="Segurens B."/>
            <person name="Dasilva C."/>
            <person name="Salanoubat M."/>
            <person name="Levy M."/>
            <person name="Boudet N."/>
            <person name="Castellano S."/>
            <person name="Anthouard V."/>
            <person name="Jubin C."/>
            <person name="Castelli V."/>
            <person name="Katinka M."/>
            <person name="Vacherie B."/>
            <person name="Biemont C."/>
            <person name="Skalli Z."/>
            <person name="Cattolico L."/>
            <person name="Poulain J."/>
            <person name="De Berardinis V."/>
            <person name="Cruaud C."/>
            <person name="Duprat S."/>
            <person name="Brottier P."/>
            <person name="Coutanceau J.-P."/>
            <person name="Gouzy J."/>
            <person name="Parra G."/>
            <person name="Lardier G."/>
            <person name="Chapple C."/>
            <person name="McKernan K.J."/>
            <person name="McEwan P."/>
            <person name="Bosak S."/>
            <person name="Kellis M."/>
            <person name="Volff J.-N."/>
            <person name="Guigo R."/>
            <person name="Zody M.C."/>
            <person name="Mesirov J."/>
            <person name="Lindblad-Toh K."/>
            <person name="Birren B."/>
            <person name="Nusbaum C."/>
            <person name="Kahn D."/>
            <person name="Robinson-Rechavi M."/>
            <person name="Laudet V."/>
            <person name="Schachter V."/>
            <person name="Quetier F."/>
            <person name="Saurin W."/>
            <person name="Scarpelli C."/>
            <person name="Wincker P."/>
            <person name="Lander E.S."/>
            <person name="Weissenbach J."/>
            <person name="Roest Crollius H."/>
        </authorList>
    </citation>
    <scope>NUCLEOTIDE SEQUENCE [LARGE SCALE GENOMIC DNA]</scope>
</reference>
<protein>
    <submittedName>
        <fullName evidence="13">(spotted green pufferfish) hypothetical protein</fullName>
    </submittedName>
</protein>
<evidence type="ECO:0000256" key="3">
    <source>
        <dbReference type="ARBA" id="ARBA00022692"/>
    </source>
</evidence>
<dbReference type="KEGG" id="tng:GSTEN00027473G001"/>
<evidence type="ECO:0000256" key="9">
    <source>
        <dbReference type="ARBA" id="ARBA00023180"/>
    </source>
</evidence>
<dbReference type="GO" id="GO:0045907">
    <property type="term" value="P:positive regulation of vasoconstriction"/>
    <property type="evidence" value="ECO:0007669"/>
    <property type="project" value="TreeGrafter"/>
</dbReference>
<feature type="non-terminal residue" evidence="13">
    <location>
        <position position="1"/>
    </location>
</feature>
<dbReference type="InterPro" id="IPR017452">
    <property type="entry name" value="GPCR_Rhodpsn_7TM"/>
</dbReference>
<gene>
    <name evidence="13" type="ORF">GSTENG00027473001</name>
</gene>
<dbReference type="Gene3D" id="1.20.1070.10">
    <property type="entry name" value="Rhodopsin 7-helix transmembrane proteins"/>
    <property type="match status" value="1"/>
</dbReference>
<feature type="transmembrane region" description="Helical" evidence="11">
    <location>
        <begin position="42"/>
        <end position="63"/>
    </location>
</feature>
<dbReference type="InterPro" id="IPR000276">
    <property type="entry name" value="GPCR_Rhodpsn"/>
</dbReference>
<keyword evidence="9 11" id="KW-0325">Glycoprotein</keyword>
<dbReference type="AlphaFoldDB" id="Q4RXC4"/>
<evidence type="ECO:0000256" key="5">
    <source>
        <dbReference type="ARBA" id="ARBA00023040"/>
    </source>
</evidence>
<evidence type="ECO:0000256" key="6">
    <source>
        <dbReference type="ARBA" id="ARBA00023136"/>
    </source>
</evidence>